<dbReference type="VEuPathDB" id="VectorBase:LDEU012739"/>
<name>A0A443RV84_9ACAR</name>
<evidence type="ECO:0000256" key="1">
    <source>
        <dbReference type="SAM" id="SignalP"/>
    </source>
</evidence>
<evidence type="ECO:0000313" key="3">
    <source>
        <dbReference type="Proteomes" id="UP000288716"/>
    </source>
</evidence>
<keyword evidence="3" id="KW-1185">Reference proteome</keyword>
<organism evidence="2 3">
    <name type="scientific">Leptotrombidium deliense</name>
    <dbReference type="NCBI Taxonomy" id="299467"/>
    <lineage>
        <taxon>Eukaryota</taxon>
        <taxon>Metazoa</taxon>
        <taxon>Ecdysozoa</taxon>
        <taxon>Arthropoda</taxon>
        <taxon>Chelicerata</taxon>
        <taxon>Arachnida</taxon>
        <taxon>Acari</taxon>
        <taxon>Acariformes</taxon>
        <taxon>Trombidiformes</taxon>
        <taxon>Prostigmata</taxon>
        <taxon>Anystina</taxon>
        <taxon>Parasitengona</taxon>
        <taxon>Trombiculoidea</taxon>
        <taxon>Trombiculidae</taxon>
        <taxon>Leptotrombidium</taxon>
    </lineage>
</organism>
<feature type="non-terminal residue" evidence="2">
    <location>
        <position position="141"/>
    </location>
</feature>
<evidence type="ECO:0000313" key="2">
    <source>
        <dbReference type="EMBL" id="RWS19301.1"/>
    </source>
</evidence>
<sequence length="141" mass="16478">MFKLILTLSFIFLGRQCVKMFDAKATYKMAQLVCNNYGNSTIASFEDKEEMEFYRIMAYSVMNIKNNVWVHEKQGEINKSICPCLSESDETLQFVDCEEKHSFLCKQQIIESLDDKFTKLKETIQMQIIELSTKIDKVNDT</sequence>
<dbReference type="CDD" id="cd00037">
    <property type="entry name" value="CLECT"/>
    <property type="match status" value="1"/>
</dbReference>
<dbReference type="InterPro" id="IPR016187">
    <property type="entry name" value="CTDL_fold"/>
</dbReference>
<feature type="signal peptide" evidence="1">
    <location>
        <begin position="1"/>
        <end position="17"/>
    </location>
</feature>
<dbReference type="Proteomes" id="UP000288716">
    <property type="component" value="Unassembled WGS sequence"/>
</dbReference>
<dbReference type="InterPro" id="IPR016186">
    <property type="entry name" value="C-type_lectin-like/link_sf"/>
</dbReference>
<accession>A0A443RV84</accession>
<feature type="chain" id="PRO_5019115205" description="C-type lectin domain-containing protein" evidence="1">
    <location>
        <begin position="18"/>
        <end position="141"/>
    </location>
</feature>
<dbReference type="STRING" id="299467.A0A443RV84"/>
<reference evidence="2 3" key="1">
    <citation type="journal article" date="2018" name="Gigascience">
        <title>Genomes of trombidid mites reveal novel predicted allergens and laterally-transferred genes associated with secondary metabolism.</title>
        <authorList>
            <person name="Dong X."/>
            <person name="Chaisiri K."/>
            <person name="Xia D."/>
            <person name="Armstrong S.D."/>
            <person name="Fang Y."/>
            <person name="Donnelly M.J."/>
            <person name="Kadowaki T."/>
            <person name="McGarry J.W."/>
            <person name="Darby A.C."/>
            <person name="Makepeace B.L."/>
        </authorList>
    </citation>
    <scope>NUCLEOTIDE SEQUENCE [LARGE SCALE GENOMIC DNA]</scope>
    <source>
        <strain evidence="2">UoL-UT</strain>
    </source>
</reference>
<evidence type="ECO:0008006" key="4">
    <source>
        <dbReference type="Google" id="ProtNLM"/>
    </source>
</evidence>
<protein>
    <recommendedName>
        <fullName evidence="4">C-type lectin domain-containing protein</fullName>
    </recommendedName>
</protein>
<dbReference type="EMBL" id="NCKV01027840">
    <property type="protein sequence ID" value="RWS19301.1"/>
    <property type="molecule type" value="Genomic_DNA"/>
</dbReference>
<comment type="caution">
    <text evidence="2">The sequence shown here is derived from an EMBL/GenBank/DDBJ whole genome shotgun (WGS) entry which is preliminary data.</text>
</comment>
<dbReference type="Gene3D" id="3.10.100.10">
    <property type="entry name" value="Mannose-Binding Protein A, subunit A"/>
    <property type="match status" value="1"/>
</dbReference>
<dbReference type="AlphaFoldDB" id="A0A443RV84"/>
<proteinExistence type="predicted"/>
<keyword evidence="1" id="KW-0732">Signal</keyword>
<gene>
    <name evidence="2" type="ORF">B4U80_14464</name>
</gene>
<dbReference type="SUPFAM" id="SSF56436">
    <property type="entry name" value="C-type lectin-like"/>
    <property type="match status" value="1"/>
</dbReference>